<dbReference type="PANTHER" id="PTHR43706:SF47">
    <property type="entry name" value="EXTERNAL NADH-UBIQUINONE OXIDOREDUCTASE 1, MITOCHONDRIAL-RELATED"/>
    <property type="match status" value="1"/>
</dbReference>
<dbReference type="STRING" id="1128970.SAMN04487935_3181"/>
<evidence type="ECO:0000256" key="5">
    <source>
        <dbReference type="ARBA" id="ARBA00022946"/>
    </source>
</evidence>
<keyword evidence="5" id="KW-0809">Transit peptide</keyword>
<dbReference type="Gene3D" id="3.50.50.100">
    <property type="match status" value="1"/>
</dbReference>
<keyword evidence="4" id="KW-0274">FAD</keyword>
<feature type="domain" description="FAD/NAD(P)-binding" evidence="9">
    <location>
        <begin position="6"/>
        <end position="323"/>
    </location>
</feature>
<dbReference type="InterPro" id="IPR036188">
    <property type="entry name" value="FAD/NAD-bd_sf"/>
</dbReference>
<dbReference type="OrthoDB" id="9781621at2"/>
<evidence type="ECO:0000256" key="3">
    <source>
        <dbReference type="ARBA" id="ARBA00022630"/>
    </source>
</evidence>
<evidence type="ECO:0000256" key="2">
    <source>
        <dbReference type="ARBA" id="ARBA00012637"/>
    </source>
</evidence>
<evidence type="ECO:0000256" key="4">
    <source>
        <dbReference type="ARBA" id="ARBA00022827"/>
    </source>
</evidence>
<proteinExistence type="inferred from homology"/>
<gene>
    <name evidence="11" type="ORF">SAMN04487935_3181</name>
</gene>
<evidence type="ECO:0000256" key="1">
    <source>
        <dbReference type="ARBA" id="ARBA00005272"/>
    </source>
</evidence>
<dbReference type="InterPro" id="IPR054585">
    <property type="entry name" value="NDH2-like_C"/>
</dbReference>
<comment type="similarity">
    <text evidence="1">Belongs to the NADH dehydrogenase family.</text>
</comment>
<sequence length="438" mass="49310">METRKRIIIAGAGFGGLQLAQDLQNTDYDVLLIDKNNYHQFQPLMYQVATARLEPASISFPLRKVFQYSKNVRIRIADVLGVDTTSKTLRTSIEDFQYDYLVLAFGCTTNYFGNKEVEQFTFPMKSVPEAIQLRNRILQTFEDALIVKPEDLQPLMNFVIVGGGPTGVELAGALSEMKKNILPRDYPDKDFSKLTIYLLEGSPFTLSPMSDDSRKMSRKYLEDLGVIVKTSTVVSNYDGRTVSLQSGEKIEALNVIWAAGVTGNTIEGIPTENMTRGNRFTTNRFSELEHLKDIYAVGDIAFMPTPKYPKGHPQVASVAIAHAKALAKNFKKLSEGKKLELFEYHDKGSMATVGKRKAVVDLPKFSFQGRLAWLTWMFVHLMLILSVKNKLSIFITWMYSYFNNDSTLRVLLRSTNKKVENIPLPKIPSPDGSGNPFL</sequence>
<dbReference type="GO" id="GO:0050136">
    <property type="term" value="F:NADH dehydrogenase (quinone) (non-electrogenic) activity"/>
    <property type="evidence" value="ECO:0007669"/>
    <property type="project" value="UniProtKB-EC"/>
</dbReference>
<dbReference type="RefSeq" id="WP_091397681.1">
    <property type="nucleotide sequence ID" value="NZ_BKAI01000007.1"/>
</dbReference>
<accession>A0A1G9B3P2</accession>
<name>A0A1G9B3P2_9FLAO</name>
<dbReference type="AlphaFoldDB" id="A0A1G9B3P2"/>
<keyword evidence="3" id="KW-0285">Flavoprotein</keyword>
<dbReference type="SUPFAM" id="SSF51905">
    <property type="entry name" value="FAD/NAD(P)-binding domain"/>
    <property type="match status" value="2"/>
</dbReference>
<keyword evidence="6" id="KW-0560">Oxidoreductase</keyword>
<dbReference type="EC" id="1.6.5.9" evidence="2"/>
<keyword evidence="12" id="KW-1185">Reference proteome</keyword>
<keyword evidence="7" id="KW-0520">NAD</keyword>
<dbReference type="PRINTS" id="PR00368">
    <property type="entry name" value="FADPNR"/>
</dbReference>
<organism evidence="11 12">
    <name type="scientific">Flavobacterium noncentrifugens</name>
    <dbReference type="NCBI Taxonomy" id="1128970"/>
    <lineage>
        <taxon>Bacteria</taxon>
        <taxon>Pseudomonadati</taxon>
        <taxon>Bacteroidota</taxon>
        <taxon>Flavobacteriia</taxon>
        <taxon>Flavobacteriales</taxon>
        <taxon>Flavobacteriaceae</taxon>
        <taxon>Flavobacterium</taxon>
    </lineage>
</organism>
<evidence type="ECO:0000256" key="6">
    <source>
        <dbReference type="ARBA" id="ARBA00023002"/>
    </source>
</evidence>
<dbReference type="Pfam" id="PF07992">
    <property type="entry name" value="Pyr_redox_2"/>
    <property type="match status" value="1"/>
</dbReference>
<dbReference type="InterPro" id="IPR023753">
    <property type="entry name" value="FAD/NAD-binding_dom"/>
</dbReference>
<dbReference type="PRINTS" id="PR00411">
    <property type="entry name" value="PNDRDTASEI"/>
</dbReference>
<dbReference type="InterPro" id="IPR045024">
    <property type="entry name" value="NDH-2"/>
</dbReference>
<evidence type="ECO:0000313" key="12">
    <source>
        <dbReference type="Proteomes" id="UP000199580"/>
    </source>
</evidence>
<feature type="domain" description="External alternative NADH-ubiquinone oxidoreductase-like C-terminal" evidence="10">
    <location>
        <begin position="347"/>
        <end position="401"/>
    </location>
</feature>
<protein>
    <recommendedName>
        <fullName evidence="2">NADH:ubiquinone reductase (non-electrogenic)</fullName>
        <ecNumber evidence="2">1.6.5.9</ecNumber>
    </recommendedName>
</protein>
<evidence type="ECO:0000313" key="11">
    <source>
        <dbReference type="EMBL" id="SDK34147.1"/>
    </source>
</evidence>
<dbReference type="Proteomes" id="UP000199580">
    <property type="component" value="Unassembled WGS sequence"/>
</dbReference>
<dbReference type="PANTHER" id="PTHR43706">
    <property type="entry name" value="NADH DEHYDROGENASE"/>
    <property type="match status" value="1"/>
</dbReference>
<reference evidence="11 12" key="1">
    <citation type="submission" date="2016-10" db="EMBL/GenBank/DDBJ databases">
        <authorList>
            <person name="de Groot N.N."/>
        </authorList>
    </citation>
    <scope>NUCLEOTIDE SEQUENCE [LARGE SCALE GENOMIC DNA]</scope>
    <source>
        <strain evidence="11 12">CGMCC 1.10076</strain>
    </source>
</reference>
<comment type="catalytic activity">
    <reaction evidence="8">
        <text>a quinone + NADH + H(+) = a quinol + NAD(+)</text>
        <dbReference type="Rhea" id="RHEA:46160"/>
        <dbReference type="ChEBI" id="CHEBI:15378"/>
        <dbReference type="ChEBI" id="CHEBI:24646"/>
        <dbReference type="ChEBI" id="CHEBI:57540"/>
        <dbReference type="ChEBI" id="CHEBI:57945"/>
        <dbReference type="ChEBI" id="CHEBI:132124"/>
        <dbReference type="EC" id="1.6.5.9"/>
    </reaction>
</comment>
<evidence type="ECO:0000259" key="9">
    <source>
        <dbReference type="Pfam" id="PF07992"/>
    </source>
</evidence>
<evidence type="ECO:0000259" key="10">
    <source>
        <dbReference type="Pfam" id="PF22366"/>
    </source>
</evidence>
<dbReference type="Pfam" id="PF22366">
    <property type="entry name" value="NDH2_C"/>
    <property type="match status" value="1"/>
</dbReference>
<dbReference type="EMBL" id="FNEZ01000005">
    <property type="protein sequence ID" value="SDK34147.1"/>
    <property type="molecule type" value="Genomic_DNA"/>
</dbReference>
<evidence type="ECO:0000256" key="7">
    <source>
        <dbReference type="ARBA" id="ARBA00023027"/>
    </source>
</evidence>
<evidence type="ECO:0000256" key="8">
    <source>
        <dbReference type="ARBA" id="ARBA00047599"/>
    </source>
</evidence>